<name>A0A167NLM8_CALVF</name>
<feature type="compositionally biased region" description="Basic and acidic residues" evidence="1">
    <location>
        <begin position="708"/>
        <end position="719"/>
    </location>
</feature>
<feature type="compositionally biased region" description="Basic and acidic residues" evidence="1">
    <location>
        <begin position="769"/>
        <end position="778"/>
    </location>
</feature>
<feature type="compositionally biased region" description="Basic and acidic residues" evidence="1">
    <location>
        <begin position="420"/>
        <end position="430"/>
    </location>
</feature>
<dbReference type="EMBL" id="KV417278">
    <property type="protein sequence ID" value="KZO97842.1"/>
    <property type="molecule type" value="Genomic_DNA"/>
</dbReference>
<accession>A0A167NLM8</accession>
<evidence type="ECO:0000313" key="2">
    <source>
        <dbReference type="EMBL" id="KZO97842.1"/>
    </source>
</evidence>
<feature type="compositionally biased region" description="Basic and acidic residues" evidence="1">
    <location>
        <begin position="734"/>
        <end position="744"/>
    </location>
</feature>
<dbReference type="OrthoDB" id="3349809at2759"/>
<keyword evidence="3" id="KW-1185">Reference proteome</keyword>
<evidence type="ECO:0000256" key="1">
    <source>
        <dbReference type="SAM" id="MobiDB-lite"/>
    </source>
</evidence>
<dbReference type="AlphaFoldDB" id="A0A167NLM8"/>
<feature type="region of interest" description="Disordered" evidence="1">
    <location>
        <begin position="409"/>
        <end position="516"/>
    </location>
</feature>
<proteinExistence type="predicted"/>
<feature type="compositionally biased region" description="Pro residues" evidence="1">
    <location>
        <begin position="498"/>
        <end position="510"/>
    </location>
</feature>
<feature type="region of interest" description="Disordered" evidence="1">
    <location>
        <begin position="708"/>
        <end position="798"/>
    </location>
</feature>
<sequence length="798" mass="89163">MYQPASSSAPRVVVPQIPPGLTEDILSQMFVGSVLRESSKSTTPQPNGYSHGATVPEATALPILNGVPRLTAFPEFRLTQDDLTPNSNINMKEEEVIGPVPTNELLNLYQRASTPQEGLENVAKYVGEFMALLRLDMEISGFFVAPVPGNSGRAVNCNNHWFLGVPLKARPGFMHPVGGSWQVPDKPIIDATAPPESDDDGYSEISVDVLSIQPLGISGANGTAKSTVSGTPIVRDNDDDLVIHYDDAPVTRALGRAFKDSEVIQAREDIKRIRSRPETVTLEISRMDWHARKRTCHLHIIAFMYPYIGNSNFREIPARLREKQLCLHNWPARCVIGPSANIGKYNADDIRDMLFSIWRGKMEVKPWSEEDKTLVAAIPSTVYNIPLLIDSTGKAIRFERDLDPDQLAYASEAVDTPAPSDREGSVDLRRAIQAPRGRGRPRKHPIGFTPTPSPVPGAETSRGTSSGAAEASVPKRRGRPPKYLKSPEILRPLEVITPPAPAPAPAPPSPQTSVRPEDIDFHKYVEDPRRDNKRFFSDAQVIEAQGVILERRRDLAQAKQWMEQFDWNTRRKLCRLHLNAFLYEQLGNTEFHEILERLHRKRLRLFGWPVVCELPGGQHVGNWNKLQVEALFFAIWDDSLHFERWHNFEQAKNYPYLIEDTNGVRHRPKPEQVEIPRDHEPNSLTYGLPLDTPVDVRKIYLAHLAREQGRGKGKERAVDSEFEGTPAGDEDMRDETPESSEGRRAYGLRNRGRESGGSGGGMGVSTPVDGDKGKKRMAEEDEERSASASGHKRARLAE</sequence>
<dbReference type="Proteomes" id="UP000076738">
    <property type="component" value="Unassembled WGS sequence"/>
</dbReference>
<evidence type="ECO:0000313" key="3">
    <source>
        <dbReference type="Proteomes" id="UP000076738"/>
    </source>
</evidence>
<protein>
    <submittedName>
        <fullName evidence="2">Uncharacterized protein</fullName>
    </submittedName>
</protein>
<gene>
    <name evidence="2" type="ORF">CALVIDRAFT_597308</name>
</gene>
<reference evidence="2 3" key="1">
    <citation type="journal article" date="2016" name="Mol. Biol. Evol.">
        <title>Comparative Genomics of Early-Diverging Mushroom-Forming Fungi Provides Insights into the Origins of Lignocellulose Decay Capabilities.</title>
        <authorList>
            <person name="Nagy L.G."/>
            <person name="Riley R."/>
            <person name="Tritt A."/>
            <person name="Adam C."/>
            <person name="Daum C."/>
            <person name="Floudas D."/>
            <person name="Sun H."/>
            <person name="Yadav J.S."/>
            <person name="Pangilinan J."/>
            <person name="Larsson K.H."/>
            <person name="Matsuura K."/>
            <person name="Barry K."/>
            <person name="Labutti K."/>
            <person name="Kuo R."/>
            <person name="Ohm R.A."/>
            <person name="Bhattacharya S.S."/>
            <person name="Shirouzu T."/>
            <person name="Yoshinaga Y."/>
            <person name="Martin F.M."/>
            <person name="Grigoriev I.V."/>
            <person name="Hibbett D.S."/>
        </authorList>
    </citation>
    <scope>NUCLEOTIDE SEQUENCE [LARGE SCALE GENOMIC DNA]</scope>
    <source>
        <strain evidence="2 3">TUFC12733</strain>
    </source>
</reference>
<organism evidence="2 3">
    <name type="scientific">Calocera viscosa (strain TUFC12733)</name>
    <dbReference type="NCBI Taxonomy" id="1330018"/>
    <lineage>
        <taxon>Eukaryota</taxon>
        <taxon>Fungi</taxon>
        <taxon>Dikarya</taxon>
        <taxon>Basidiomycota</taxon>
        <taxon>Agaricomycotina</taxon>
        <taxon>Dacrymycetes</taxon>
        <taxon>Dacrymycetales</taxon>
        <taxon>Dacrymycetaceae</taxon>
        <taxon>Calocera</taxon>
    </lineage>
</organism>